<reference evidence="3" key="1">
    <citation type="journal article" date="2019" name="Int. J. Syst. Evol. Microbiol.">
        <title>The Global Catalogue of Microorganisms (GCM) 10K type strain sequencing project: providing services to taxonomists for standard genome sequencing and annotation.</title>
        <authorList>
            <consortium name="The Broad Institute Genomics Platform"/>
            <consortium name="The Broad Institute Genome Sequencing Center for Infectious Disease"/>
            <person name="Wu L."/>
            <person name="Ma J."/>
        </authorList>
    </citation>
    <scope>NUCLEOTIDE SEQUENCE [LARGE SCALE GENOMIC DNA]</scope>
    <source>
        <strain evidence="3">JCM 3369</strain>
    </source>
</reference>
<evidence type="ECO:0000313" key="3">
    <source>
        <dbReference type="Proteomes" id="UP001596380"/>
    </source>
</evidence>
<dbReference type="Pfam" id="PF02441">
    <property type="entry name" value="Flavoprotein"/>
    <property type="match status" value="1"/>
</dbReference>
<dbReference type="EMBL" id="JBHSXS010000027">
    <property type="protein sequence ID" value="MFC6884479.1"/>
    <property type="molecule type" value="Genomic_DNA"/>
</dbReference>
<gene>
    <name evidence="2" type="ORF">ACFQKB_32295</name>
</gene>
<sequence length="176" mass="18990">MTHDRVLYLICCGSPGARDAHTMVELAQAQGWTVCVLTTPYGRRFVDVPRLEKLTGHPVRSDYKQPDEPDVLPMPTALAVAPATVNTINKWAAGICDTVPLGYLVEAHGLGLPTVALPYSNQAHLSHPKFQENVAALRSWGVTVLTGTDLPEDHALRGGPSTTIPWQLILDALPPA</sequence>
<name>A0ABW2CRQ3_9ACTN</name>
<organism evidence="2 3">
    <name type="scientific">Actinomadura yumaensis</name>
    <dbReference type="NCBI Taxonomy" id="111807"/>
    <lineage>
        <taxon>Bacteria</taxon>
        <taxon>Bacillati</taxon>
        <taxon>Actinomycetota</taxon>
        <taxon>Actinomycetes</taxon>
        <taxon>Streptosporangiales</taxon>
        <taxon>Thermomonosporaceae</taxon>
        <taxon>Actinomadura</taxon>
    </lineage>
</organism>
<proteinExistence type="predicted"/>
<dbReference type="Gene3D" id="3.40.50.1950">
    <property type="entry name" value="Flavin prenyltransferase-like"/>
    <property type="match status" value="1"/>
</dbReference>
<dbReference type="RefSeq" id="WP_160825982.1">
    <property type="nucleotide sequence ID" value="NZ_JBHSXE010000001.1"/>
</dbReference>
<comment type="caution">
    <text evidence="2">The sequence shown here is derived from an EMBL/GenBank/DDBJ whole genome shotgun (WGS) entry which is preliminary data.</text>
</comment>
<feature type="domain" description="Flavoprotein" evidence="1">
    <location>
        <begin position="8"/>
        <end position="137"/>
    </location>
</feature>
<evidence type="ECO:0000313" key="2">
    <source>
        <dbReference type="EMBL" id="MFC6884479.1"/>
    </source>
</evidence>
<evidence type="ECO:0000259" key="1">
    <source>
        <dbReference type="Pfam" id="PF02441"/>
    </source>
</evidence>
<dbReference type="InterPro" id="IPR003382">
    <property type="entry name" value="Flavoprotein"/>
</dbReference>
<accession>A0ABW2CRQ3</accession>
<dbReference type="SUPFAM" id="SSF52507">
    <property type="entry name" value="Homo-oligomeric flavin-containing Cys decarboxylases, HFCD"/>
    <property type="match status" value="1"/>
</dbReference>
<keyword evidence="3" id="KW-1185">Reference proteome</keyword>
<dbReference type="Proteomes" id="UP001596380">
    <property type="component" value="Unassembled WGS sequence"/>
</dbReference>
<dbReference type="InterPro" id="IPR036551">
    <property type="entry name" value="Flavin_trans-like"/>
</dbReference>
<protein>
    <submittedName>
        <fullName evidence="2">Flavoprotein</fullName>
    </submittedName>
</protein>